<keyword evidence="3" id="KW-1185">Reference proteome</keyword>
<organism evidence="2 3">
    <name type="scientific">Favolaschia claudopus</name>
    <dbReference type="NCBI Taxonomy" id="2862362"/>
    <lineage>
        <taxon>Eukaryota</taxon>
        <taxon>Fungi</taxon>
        <taxon>Dikarya</taxon>
        <taxon>Basidiomycota</taxon>
        <taxon>Agaricomycotina</taxon>
        <taxon>Agaricomycetes</taxon>
        <taxon>Agaricomycetidae</taxon>
        <taxon>Agaricales</taxon>
        <taxon>Marasmiineae</taxon>
        <taxon>Mycenaceae</taxon>
        <taxon>Favolaschia</taxon>
    </lineage>
</organism>
<evidence type="ECO:0000313" key="3">
    <source>
        <dbReference type="Proteomes" id="UP001362999"/>
    </source>
</evidence>
<name>A0AAV9Z0U2_9AGAR</name>
<gene>
    <name evidence="2" type="ORF">R3P38DRAFT_2815691</name>
</gene>
<reference evidence="2 3" key="1">
    <citation type="journal article" date="2024" name="J Genomics">
        <title>Draft genome sequencing and assembly of Favolaschia claudopus CIRM-BRFM 2984 isolated from oak limbs.</title>
        <authorList>
            <person name="Navarro D."/>
            <person name="Drula E."/>
            <person name="Chaduli D."/>
            <person name="Cazenave R."/>
            <person name="Ahrendt S."/>
            <person name="Wang J."/>
            <person name="Lipzen A."/>
            <person name="Daum C."/>
            <person name="Barry K."/>
            <person name="Grigoriev I.V."/>
            <person name="Favel A."/>
            <person name="Rosso M.N."/>
            <person name="Martin F."/>
        </authorList>
    </citation>
    <scope>NUCLEOTIDE SEQUENCE [LARGE SCALE GENOMIC DNA]</scope>
    <source>
        <strain evidence="2 3">CIRM-BRFM 2984</strain>
    </source>
</reference>
<protein>
    <submittedName>
        <fullName evidence="2">Uncharacterized protein</fullName>
    </submittedName>
</protein>
<feature type="region of interest" description="Disordered" evidence="1">
    <location>
        <begin position="45"/>
        <end position="76"/>
    </location>
</feature>
<sequence length="159" mass="17555">MSLQLLPRVIRRELTLGNFEKNARLISGGWENLLAVEDDVSGGDGRCHGSIGTRRIQEAPGSSVKPAPENPPIPASKSDIFGLKEPLFGEEHLPGFVSAIQLVRTPKFGSSVRQHEIEEEMGRKLASKLPQRATFWRTLDGFLGVKEPLFGEENRKILA</sequence>
<dbReference type="AlphaFoldDB" id="A0AAV9Z0U2"/>
<dbReference type="EMBL" id="JAWWNJ010000253">
    <property type="protein sequence ID" value="KAK6966882.1"/>
    <property type="molecule type" value="Genomic_DNA"/>
</dbReference>
<dbReference type="Proteomes" id="UP001362999">
    <property type="component" value="Unassembled WGS sequence"/>
</dbReference>
<proteinExistence type="predicted"/>
<comment type="caution">
    <text evidence="2">The sequence shown here is derived from an EMBL/GenBank/DDBJ whole genome shotgun (WGS) entry which is preliminary data.</text>
</comment>
<accession>A0AAV9Z0U2</accession>
<evidence type="ECO:0000313" key="2">
    <source>
        <dbReference type="EMBL" id="KAK6966882.1"/>
    </source>
</evidence>
<evidence type="ECO:0000256" key="1">
    <source>
        <dbReference type="SAM" id="MobiDB-lite"/>
    </source>
</evidence>